<keyword evidence="3 7" id="KW-1133">Transmembrane helix</keyword>
<comment type="subcellular location">
    <subcellularLocation>
        <location evidence="1">Membrane</location>
        <topology evidence="1">Multi-pass membrane protein</topology>
    </subcellularLocation>
</comment>
<dbReference type="GeneID" id="106172356"/>
<evidence type="ECO:0000256" key="2">
    <source>
        <dbReference type="ARBA" id="ARBA00022692"/>
    </source>
</evidence>
<name>A0A1S3JDI4_LINAN</name>
<keyword evidence="8" id="KW-1185">Reference proteome</keyword>
<accession>A0A1S3JDI4</accession>
<keyword evidence="5" id="KW-0813">Transport</keyword>
<dbReference type="InterPro" id="IPR023271">
    <property type="entry name" value="Aquaporin-like"/>
</dbReference>
<evidence type="ECO:0000256" key="7">
    <source>
        <dbReference type="SAM" id="Phobius"/>
    </source>
</evidence>
<feature type="region of interest" description="Disordered" evidence="6">
    <location>
        <begin position="258"/>
        <end position="295"/>
    </location>
</feature>
<dbReference type="InParanoid" id="A0A1S3JDI4"/>
<dbReference type="InterPro" id="IPR034294">
    <property type="entry name" value="Aquaporin_transptr"/>
</dbReference>
<comment type="similarity">
    <text evidence="5">Belongs to the MIP/aquaporin (TC 1.A.8) family.</text>
</comment>
<keyword evidence="4 7" id="KW-0472">Membrane</keyword>
<dbReference type="AlphaFoldDB" id="A0A1S3JDI4"/>
<dbReference type="GO" id="GO:0005886">
    <property type="term" value="C:plasma membrane"/>
    <property type="evidence" value="ECO:0007669"/>
    <property type="project" value="TreeGrafter"/>
</dbReference>
<protein>
    <submittedName>
        <fullName evidence="9">Aquaporin</fullName>
    </submittedName>
</protein>
<dbReference type="OrthoDB" id="3222at2759"/>
<dbReference type="KEGG" id="lak:106172356"/>
<dbReference type="Gene3D" id="1.20.1080.10">
    <property type="entry name" value="Glycerol uptake facilitator protein"/>
    <property type="match status" value="1"/>
</dbReference>
<dbReference type="OMA" id="IACMAEI"/>
<evidence type="ECO:0000313" key="8">
    <source>
        <dbReference type="Proteomes" id="UP000085678"/>
    </source>
</evidence>
<feature type="transmembrane region" description="Helical" evidence="7">
    <location>
        <begin position="122"/>
        <end position="149"/>
    </location>
</feature>
<dbReference type="Pfam" id="PF00230">
    <property type="entry name" value="MIP"/>
    <property type="match status" value="1"/>
</dbReference>
<feature type="compositionally biased region" description="Polar residues" evidence="6">
    <location>
        <begin position="271"/>
        <end position="287"/>
    </location>
</feature>
<dbReference type="GO" id="GO:0015250">
    <property type="term" value="F:water channel activity"/>
    <property type="evidence" value="ECO:0007669"/>
    <property type="project" value="TreeGrafter"/>
</dbReference>
<sequence>MRWKTNPKVLTAQCLAEFMGTMIYVYVNVMSVGTGATGVAVASGLLYTLMILGPGQLSGGIFNPAIGLGFFIASAGQIKIITFLAFLLSELLGGLAGAALVRICLTSADYSNATMTEGVLSLNLATAGIGGGFMIESILTFCLAMAVYVTLANGDWKQHAGWGPVAVGAAVCICTLCGYDATGACMNPARALGPAVIASFYADVNIAWAYHYIYWIGPGVGAVTAAIIYRVLHFLSDQEKQEEDSYQKYEELQDVLKTSESYSSGDEGSEINQNNQDSKRQSYNSIHNSKKTEND</sequence>
<gene>
    <name evidence="9" type="primary">LOC106172356</name>
</gene>
<feature type="transmembrane region" description="Helical" evidence="7">
    <location>
        <begin position="92"/>
        <end position="110"/>
    </location>
</feature>
<dbReference type="SUPFAM" id="SSF81338">
    <property type="entry name" value="Aquaporin-like"/>
    <property type="match status" value="1"/>
</dbReference>
<organism evidence="8 9">
    <name type="scientific">Lingula anatina</name>
    <name type="common">Brachiopod</name>
    <name type="synonym">Lingula unguis</name>
    <dbReference type="NCBI Taxonomy" id="7574"/>
    <lineage>
        <taxon>Eukaryota</taxon>
        <taxon>Metazoa</taxon>
        <taxon>Spiralia</taxon>
        <taxon>Lophotrochozoa</taxon>
        <taxon>Brachiopoda</taxon>
        <taxon>Linguliformea</taxon>
        <taxon>Lingulata</taxon>
        <taxon>Lingulida</taxon>
        <taxon>Linguloidea</taxon>
        <taxon>Lingulidae</taxon>
        <taxon>Lingula</taxon>
    </lineage>
</organism>
<dbReference type="Proteomes" id="UP000085678">
    <property type="component" value="Unplaced"/>
</dbReference>
<keyword evidence="2 5" id="KW-0812">Transmembrane</keyword>
<evidence type="ECO:0000256" key="1">
    <source>
        <dbReference type="ARBA" id="ARBA00004141"/>
    </source>
</evidence>
<evidence type="ECO:0000256" key="3">
    <source>
        <dbReference type="ARBA" id="ARBA00022989"/>
    </source>
</evidence>
<feature type="transmembrane region" description="Helical" evidence="7">
    <location>
        <begin position="161"/>
        <end position="179"/>
    </location>
</feature>
<reference evidence="9" key="1">
    <citation type="submission" date="2025-08" db="UniProtKB">
        <authorList>
            <consortium name="RefSeq"/>
        </authorList>
    </citation>
    <scope>IDENTIFICATION</scope>
    <source>
        <tissue evidence="9">Gonads</tissue>
    </source>
</reference>
<dbReference type="STRING" id="7574.A0A1S3JDI4"/>
<dbReference type="PRINTS" id="PR00783">
    <property type="entry name" value="MINTRINSICP"/>
</dbReference>
<dbReference type="RefSeq" id="XP_013408467.1">
    <property type="nucleotide sequence ID" value="XM_013553013.1"/>
</dbReference>
<dbReference type="PANTHER" id="PTHR19139:SF284">
    <property type="entry name" value="AQUAPORIN"/>
    <property type="match status" value="1"/>
</dbReference>
<feature type="transmembrane region" description="Helical" evidence="7">
    <location>
        <begin position="214"/>
        <end position="232"/>
    </location>
</feature>
<evidence type="ECO:0000256" key="5">
    <source>
        <dbReference type="RuleBase" id="RU000477"/>
    </source>
</evidence>
<evidence type="ECO:0000256" key="6">
    <source>
        <dbReference type="SAM" id="MobiDB-lite"/>
    </source>
</evidence>
<dbReference type="InterPro" id="IPR000425">
    <property type="entry name" value="MIP"/>
</dbReference>
<evidence type="ECO:0000256" key="4">
    <source>
        <dbReference type="ARBA" id="ARBA00023136"/>
    </source>
</evidence>
<proteinExistence type="inferred from homology"/>
<dbReference type="PANTHER" id="PTHR19139">
    <property type="entry name" value="AQUAPORIN TRANSPORTER"/>
    <property type="match status" value="1"/>
</dbReference>
<feature type="transmembrane region" description="Helical" evidence="7">
    <location>
        <begin position="65"/>
        <end position="86"/>
    </location>
</feature>
<evidence type="ECO:0000313" key="9">
    <source>
        <dbReference type="RefSeq" id="XP_013408467.1"/>
    </source>
</evidence>